<feature type="region of interest" description="Disordered" evidence="1">
    <location>
        <begin position="118"/>
        <end position="137"/>
    </location>
</feature>
<dbReference type="AlphaFoldDB" id="A0A9W4E3W9"/>
<organism evidence="2 3">
    <name type="scientific">Actinacidiphila cocklensis</name>
    <dbReference type="NCBI Taxonomy" id="887465"/>
    <lineage>
        <taxon>Bacteria</taxon>
        <taxon>Bacillati</taxon>
        <taxon>Actinomycetota</taxon>
        <taxon>Actinomycetes</taxon>
        <taxon>Kitasatosporales</taxon>
        <taxon>Streptomycetaceae</taxon>
        <taxon>Actinacidiphila</taxon>
    </lineage>
</organism>
<protein>
    <submittedName>
        <fullName evidence="2">Uncharacterized protein</fullName>
    </submittedName>
</protein>
<name>A0A9W4E3W9_9ACTN</name>
<gene>
    <name evidence="2" type="ORF">SCOCK_80117</name>
</gene>
<dbReference type="Proteomes" id="UP001152519">
    <property type="component" value="Unassembled WGS sequence"/>
</dbReference>
<evidence type="ECO:0000313" key="2">
    <source>
        <dbReference type="EMBL" id="CAG6398962.1"/>
    </source>
</evidence>
<evidence type="ECO:0000313" key="3">
    <source>
        <dbReference type="Proteomes" id="UP001152519"/>
    </source>
</evidence>
<proteinExistence type="predicted"/>
<keyword evidence="3" id="KW-1185">Reference proteome</keyword>
<accession>A0A9W4E3W9</accession>
<reference evidence="2" key="1">
    <citation type="submission" date="2021-05" db="EMBL/GenBank/DDBJ databases">
        <authorList>
            <person name="Arsene-Ploetze F."/>
        </authorList>
    </citation>
    <scope>NUCLEOTIDE SEQUENCE</scope>
    <source>
        <strain evidence="2">DSM 42138</strain>
    </source>
</reference>
<feature type="compositionally biased region" description="Basic residues" evidence="1">
    <location>
        <begin position="128"/>
        <end position="137"/>
    </location>
</feature>
<feature type="region of interest" description="Disordered" evidence="1">
    <location>
        <begin position="81"/>
        <end position="111"/>
    </location>
</feature>
<feature type="region of interest" description="Disordered" evidence="1">
    <location>
        <begin position="147"/>
        <end position="167"/>
    </location>
</feature>
<evidence type="ECO:0000256" key="1">
    <source>
        <dbReference type="SAM" id="MobiDB-lite"/>
    </source>
</evidence>
<feature type="compositionally biased region" description="Basic and acidic residues" evidence="1">
    <location>
        <begin position="157"/>
        <end position="167"/>
    </location>
</feature>
<dbReference type="EMBL" id="CAJSLV010000114">
    <property type="protein sequence ID" value="CAG6398962.1"/>
    <property type="molecule type" value="Genomic_DNA"/>
</dbReference>
<comment type="caution">
    <text evidence="2">The sequence shown here is derived from an EMBL/GenBank/DDBJ whole genome shotgun (WGS) entry which is preliminary data.</text>
</comment>
<feature type="compositionally biased region" description="Basic and acidic residues" evidence="1">
    <location>
        <begin position="81"/>
        <end position="109"/>
    </location>
</feature>
<sequence length="167" mass="20023">MGAGGPEPRHPELRDPGHRGLRILRQLQHHRGLRQWWHDAADHAAPHQHAADHAAPEQRRQRLLGDLHQLLRLGRRLHGRGERQERRLGRHQRLDGEADLPRQPDRHQPVEWQLHPVRQHGDRDQCRLQRRRGSRRRHLLRVQRQLLGQQRRSDRHLHRELTPLRHG</sequence>